<dbReference type="Proteomes" id="UP000193200">
    <property type="component" value="Unassembled WGS sequence"/>
</dbReference>
<protein>
    <submittedName>
        <fullName evidence="4">Adenylate cyclase 1</fullName>
        <ecNumber evidence="4">4.6.1.1</ecNumber>
    </submittedName>
</protein>
<evidence type="ECO:0000259" key="2">
    <source>
        <dbReference type="PROSITE" id="PS50125"/>
    </source>
</evidence>
<dbReference type="InterPro" id="IPR050697">
    <property type="entry name" value="Adenylyl/Guanylyl_Cyclase_3/4"/>
</dbReference>
<dbReference type="GO" id="GO:0035556">
    <property type="term" value="P:intracellular signal transduction"/>
    <property type="evidence" value="ECO:0007669"/>
    <property type="project" value="InterPro"/>
</dbReference>
<dbReference type="GO" id="GO:0009190">
    <property type="term" value="P:cyclic nucleotide biosynthetic process"/>
    <property type="evidence" value="ECO:0007669"/>
    <property type="project" value="InterPro"/>
</dbReference>
<dbReference type="PROSITE" id="PS50885">
    <property type="entry name" value="HAMP"/>
    <property type="match status" value="1"/>
</dbReference>
<dbReference type="AlphaFoldDB" id="A0A1Y5RUM1"/>
<dbReference type="PANTHER" id="PTHR43081:SF1">
    <property type="entry name" value="ADENYLATE CYCLASE, TERMINAL-DIFFERENTIATION SPECIFIC"/>
    <property type="match status" value="1"/>
</dbReference>
<proteinExistence type="predicted"/>
<dbReference type="RefSeq" id="WP_085882082.1">
    <property type="nucleotide sequence ID" value="NZ_FWFR01000001.1"/>
</dbReference>
<keyword evidence="4" id="KW-0456">Lyase</keyword>
<dbReference type="InterPro" id="IPR001054">
    <property type="entry name" value="A/G_cyclase"/>
</dbReference>
<keyword evidence="1" id="KW-1133">Transmembrane helix</keyword>
<gene>
    <name evidence="4" type="primary">cyaA_6</name>
    <name evidence="4" type="ORF">OCH7691_00782</name>
</gene>
<feature type="domain" description="HAMP" evidence="3">
    <location>
        <begin position="350"/>
        <end position="404"/>
    </location>
</feature>
<evidence type="ECO:0000259" key="3">
    <source>
        <dbReference type="PROSITE" id="PS50885"/>
    </source>
</evidence>
<feature type="transmembrane region" description="Helical" evidence="1">
    <location>
        <begin position="327"/>
        <end position="348"/>
    </location>
</feature>
<dbReference type="PANTHER" id="PTHR43081">
    <property type="entry name" value="ADENYLATE CYCLASE, TERMINAL-DIFFERENTIATION SPECIFIC-RELATED"/>
    <property type="match status" value="1"/>
</dbReference>
<reference evidence="4 5" key="1">
    <citation type="submission" date="2017-03" db="EMBL/GenBank/DDBJ databases">
        <authorList>
            <person name="Afonso C.L."/>
            <person name="Miller P.J."/>
            <person name="Scott M.A."/>
            <person name="Spackman E."/>
            <person name="Goraichik I."/>
            <person name="Dimitrov K.M."/>
            <person name="Suarez D.L."/>
            <person name="Swayne D.E."/>
        </authorList>
    </citation>
    <scope>NUCLEOTIDE SEQUENCE [LARGE SCALE GENOMIC DNA]</scope>
    <source>
        <strain evidence="4 5">CECT 7691</strain>
    </source>
</reference>
<dbReference type="CDD" id="cd06225">
    <property type="entry name" value="HAMP"/>
    <property type="match status" value="1"/>
</dbReference>
<evidence type="ECO:0000256" key="1">
    <source>
        <dbReference type="SAM" id="Phobius"/>
    </source>
</evidence>
<accession>A0A1Y5RUM1</accession>
<dbReference type="Gene3D" id="3.30.70.1230">
    <property type="entry name" value="Nucleotide cyclase"/>
    <property type="match status" value="1"/>
</dbReference>
<dbReference type="OrthoDB" id="9789782at2"/>
<organism evidence="4 5">
    <name type="scientific">Oceanibacterium hippocampi</name>
    <dbReference type="NCBI Taxonomy" id="745714"/>
    <lineage>
        <taxon>Bacteria</taxon>
        <taxon>Pseudomonadati</taxon>
        <taxon>Pseudomonadota</taxon>
        <taxon>Alphaproteobacteria</taxon>
        <taxon>Sneathiellales</taxon>
        <taxon>Sneathiellaceae</taxon>
        <taxon>Oceanibacterium</taxon>
    </lineage>
</organism>
<dbReference type="InterPro" id="IPR003660">
    <property type="entry name" value="HAMP_dom"/>
</dbReference>
<keyword evidence="1" id="KW-0472">Membrane</keyword>
<dbReference type="Gene3D" id="3.30.450.20">
    <property type="entry name" value="PAS domain"/>
    <property type="match status" value="1"/>
</dbReference>
<dbReference type="GO" id="GO:0004016">
    <property type="term" value="F:adenylate cyclase activity"/>
    <property type="evidence" value="ECO:0007669"/>
    <property type="project" value="UniProtKB-EC"/>
</dbReference>
<dbReference type="GO" id="GO:0016020">
    <property type="term" value="C:membrane"/>
    <property type="evidence" value="ECO:0007669"/>
    <property type="project" value="InterPro"/>
</dbReference>
<keyword evidence="5" id="KW-1185">Reference proteome</keyword>
<dbReference type="EMBL" id="FWFR01000001">
    <property type="protein sequence ID" value="SLN25875.1"/>
    <property type="molecule type" value="Genomic_DNA"/>
</dbReference>
<dbReference type="PROSITE" id="PS50125">
    <property type="entry name" value="GUANYLATE_CYCLASE_2"/>
    <property type="match status" value="1"/>
</dbReference>
<dbReference type="CDD" id="cd07302">
    <property type="entry name" value="CHD"/>
    <property type="match status" value="1"/>
</dbReference>
<dbReference type="Pfam" id="PF00211">
    <property type="entry name" value="Guanylate_cyc"/>
    <property type="match status" value="1"/>
</dbReference>
<dbReference type="Gene3D" id="6.10.340.10">
    <property type="match status" value="1"/>
</dbReference>
<dbReference type="SMART" id="SM00044">
    <property type="entry name" value="CYCc"/>
    <property type="match status" value="1"/>
</dbReference>
<keyword evidence="1" id="KW-0812">Transmembrane</keyword>
<sequence length="619" mass="67654">MRSRPRKPDSAEAGGPRKRITRLSIASALALALGLLTLTAVASVLAVGLYTSFSNTRDLGQDVARLAVQSAVDSIENHLDPIEAQLGYLAELTYVGAVDPTDDRDLRRTIRAALSATPDVAAAGFVDTNLRLRYIVRENGQFGSEDLAADPIAIAMLEAISRNASPLWGPVIFEPDTGKPIVWFVQPVNRDGRLIGAYLAVVPTTAFTTFLGASKALPGGTSFILYDDHYVLAHKDLPAALATLGPDRPLPPLAEFSDPVLREMWNPENPKLGFIANISEVQGHRTRSRPGEGHFFLYRTLYGYSDKPWQVGVYYRDDQIGAEFNRLIASTVTGFVILLLAIAAAILLGRRIARPIEALARAASQISRLDFARVTPLPHTRFRELNNAADAYNSMLRGLIWFERYVPKRLVERLVATGPEDSEEREVTVMFTDIVGFTRLAEGLSASRVASLLNRHFETITACIEAEDGTVDKFIGDSVMAFWGAPEAQPDHALRACRAAQAIAAGAEAENVRRRRDGEPPIRLRIGLHSGRVVVGNIGAPGRINYTVVSDTVNVAQRLEALGREIDDTNDCIVLASGDTREAARALDWQTVGDRDIRGRSGRIDVYRLRGLRSATSRT</sequence>
<feature type="domain" description="Guanylate cyclase" evidence="2">
    <location>
        <begin position="428"/>
        <end position="560"/>
    </location>
</feature>
<dbReference type="SUPFAM" id="SSF55073">
    <property type="entry name" value="Nucleotide cyclase"/>
    <property type="match status" value="1"/>
</dbReference>
<name>A0A1Y5RUM1_9PROT</name>
<dbReference type="InterPro" id="IPR029787">
    <property type="entry name" value="Nucleotide_cyclase"/>
</dbReference>
<evidence type="ECO:0000313" key="5">
    <source>
        <dbReference type="Proteomes" id="UP000193200"/>
    </source>
</evidence>
<evidence type="ECO:0000313" key="4">
    <source>
        <dbReference type="EMBL" id="SLN25875.1"/>
    </source>
</evidence>
<dbReference type="EC" id="4.6.1.1" evidence="4"/>
<dbReference type="InParanoid" id="A0A1Y5RUM1"/>